<feature type="region of interest" description="Disordered" evidence="1">
    <location>
        <begin position="24"/>
        <end position="123"/>
    </location>
</feature>
<evidence type="ECO:0000313" key="3">
    <source>
        <dbReference type="Proteomes" id="UP000195402"/>
    </source>
</evidence>
<dbReference type="Proteomes" id="UP000195402">
    <property type="component" value="Unassembled WGS sequence"/>
</dbReference>
<keyword evidence="3" id="KW-1185">Reference proteome</keyword>
<organism evidence="2 3">
    <name type="scientific">Macleaya cordata</name>
    <name type="common">Five-seeded plume-poppy</name>
    <name type="synonym">Bocconia cordata</name>
    <dbReference type="NCBI Taxonomy" id="56857"/>
    <lineage>
        <taxon>Eukaryota</taxon>
        <taxon>Viridiplantae</taxon>
        <taxon>Streptophyta</taxon>
        <taxon>Embryophyta</taxon>
        <taxon>Tracheophyta</taxon>
        <taxon>Spermatophyta</taxon>
        <taxon>Magnoliopsida</taxon>
        <taxon>Ranunculales</taxon>
        <taxon>Papaveraceae</taxon>
        <taxon>Papaveroideae</taxon>
        <taxon>Macleaya</taxon>
    </lineage>
</organism>
<feature type="compositionally biased region" description="Basic and acidic residues" evidence="1">
    <location>
        <begin position="57"/>
        <end position="68"/>
    </location>
</feature>
<dbReference type="AlphaFoldDB" id="A0A200R7U6"/>
<gene>
    <name evidence="2" type="ORF">BVC80_8719g4</name>
</gene>
<reference evidence="2 3" key="1">
    <citation type="journal article" date="2017" name="Mol. Plant">
        <title>The Genome of Medicinal Plant Macleaya cordata Provides New Insights into Benzylisoquinoline Alkaloids Metabolism.</title>
        <authorList>
            <person name="Liu X."/>
            <person name="Liu Y."/>
            <person name="Huang P."/>
            <person name="Ma Y."/>
            <person name="Qing Z."/>
            <person name="Tang Q."/>
            <person name="Cao H."/>
            <person name="Cheng P."/>
            <person name="Zheng Y."/>
            <person name="Yuan Z."/>
            <person name="Zhou Y."/>
            <person name="Liu J."/>
            <person name="Tang Z."/>
            <person name="Zhuo Y."/>
            <person name="Zhang Y."/>
            <person name="Yu L."/>
            <person name="Huang J."/>
            <person name="Yang P."/>
            <person name="Peng Q."/>
            <person name="Zhang J."/>
            <person name="Jiang W."/>
            <person name="Zhang Z."/>
            <person name="Lin K."/>
            <person name="Ro D.K."/>
            <person name="Chen X."/>
            <person name="Xiong X."/>
            <person name="Shang Y."/>
            <person name="Huang S."/>
            <person name="Zeng J."/>
        </authorList>
    </citation>
    <scope>NUCLEOTIDE SEQUENCE [LARGE SCALE GENOMIC DNA]</scope>
    <source>
        <strain evidence="3">cv. BLH2017</strain>
        <tissue evidence="2">Root</tissue>
    </source>
</reference>
<dbReference type="InParanoid" id="A0A200R7U6"/>
<name>A0A200R7U6_MACCD</name>
<proteinExistence type="predicted"/>
<accession>A0A200R7U6</accession>
<sequence>MGSNNKGDSGDTGSTFRLVPKQAYEGSLSKGAVVNKNKEKISEPSFYGNKASSKDAVVNKKKEKKGDDGDQSSWSFPLKPRPATEGSLSKGAVGNKYKETTDPTYGFKPFNGKGPKGDYGLPE</sequence>
<comment type="caution">
    <text evidence="2">The sequence shown here is derived from an EMBL/GenBank/DDBJ whole genome shotgun (WGS) entry which is preliminary data.</text>
</comment>
<evidence type="ECO:0000313" key="2">
    <source>
        <dbReference type="EMBL" id="OVA18804.1"/>
    </source>
</evidence>
<dbReference type="EMBL" id="MVGT01000424">
    <property type="protein sequence ID" value="OVA18804.1"/>
    <property type="molecule type" value="Genomic_DNA"/>
</dbReference>
<protein>
    <submittedName>
        <fullName evidence="2">Uncharacterized protein</fullName>
    </submittedName>
</protein>
<evidence type="ECO:0000256" key="1">
    <source>
        <dbReference type="SAM" id="MobiDB-lite"/>
    </source>
</evidence>